<dbReference type="Gene3D" id="3.40.50.2300">
    <property type="match status" value="1"/>
</dbReference>
<dbReference type="Proteomes" id="UP000053923">
    <property type="component" value="Unassembled WGS sequence"/>
</dbReference>
<feature type="domain" description="Phosphotyrosine protein phosphatase I" evidence="2">
    <location>
        <begin position="89"/>
        <end position="214"/>
    </location>
</feature>
<dbReference type="EMBL" id="LLZG01000176">
    <property type="protein sequence ID" value="KUL34051.1"/>
    <property type="molecule type" value="Genomic_DNA"/>
</dbReference>
<dbReference type="SUPFAM" id="SSF52788">
    <property type="entry name" value="Phosphotyrosine protein phosphatases I"/>
    <property type="match status" value="1"/>
</dbReference>
<accession>A0A0X3UN48</accession>
<gene>
    <name evidence="3" type="ORF">ADL12_21245</name>
</gene>
<dbReference type="InterPro" id="IPR036196">
    <property type="entry name" value="Ptyr_pPase_sf"/>
</dbReference>
<dbReference type="AlphaFoldDB" id="A0A0X3UN48"/>
<evidence type="ECO:0000259" key="2">
    <source>
        <dbReference type="SMART" id="SM00226"/>
    </source>
</evidence>
<dbReference type="Pfam" id="PF21234">
    <property type="entry name" value="Phosphatase-like_N"/>
    <property type="match status" value="1"/>
</dbReference>
<dbReference type="Pfam" id="PF01451">
    <property type="entry name" value="LMWPc"/>
    <property type="match status" value="1"/>
</dbReference>
<dbReference type="OrthoDB" id="9799372at2"/>
<reference evidence="4" key="1">
    <citation type="submission" date="2015-10" db="EMBL/GenBank/DDBJ databases">
        <authorList>
            <person name="Ju K.-S."/>
            <person name="Doroghazi J.R."/>
            <person name="Metcalf W.W."/>
        </authorList>
    </citation>
    <scope>NUCLEOTIDE SEQUENCE [LARGE SCALE GENOMIC DNA]</scope>
    <source>
        <strain evidence="4">NRRL 3151</strain>
    </source>
</reference>
<protein>
    <submittedName>
        <fullName evidence="3">Arsenate reductase</fullName>
    </submittedName>
</protein>
<evidence type="ECO:0000313" key="3">
    <source>
        <dbReference type="EMBL" id="KUL34051.1"/>
    </source>
</evidence>
<dbReference type="GO" id="GO:0046685">
    <property type="term" value="P:response to arsenic-containing substance"/>
    <property type="evidence" value="ECO:0007669"/>
    <property type="project" value="UniProtKB-KW"/>
</dbReference>
<comment type="caution">
    <text evidence="3">The sequence shown here is derived from an EMBL/GenBank/DDBJ whole genome shotgun (WGS) entry which is preliminary data.</text>
</comment>
<keyword evidence="4" id="KW-1185">Reference proteome</keyword>
<organism evidence="3 4">
    <name type="scientific">Streptomyces regalis</name>
    <dbReference type="NCBI Taxonomy" id="68262"/>
    <lineage>
        <taxon>Bacteria</taxon>
        <taxon>Bacillati</taxon>
        <taxon>Actinomycetota</taxon>
        <taxon>Actinomycetes</taxon>
        <taxon>Kitasatosporales</taxon>
        <taxon>Streptomycetaceae</taxon>
        <taxon>Streptomyces</taxon>
    </lineage>
</organism>
<sequence>MDEQSRFGPATPPLRDTGPVLERIARRLAARHGRAFSRETIAAYVEECAELLGHRARNTLHLPILVERFADQRLGALAKASGLCPKPVPQVLFVCTENAGRSQLAAALLRHRAGDTVEVRTAGSDPGSEISPIVQQLLAERGLGTDDEFPKPVTSEVVAAADVVVTLGCGDACAVLPGRRYVDWDLPELSGLDIESARSVCTALAARVDGLTRELVDAPVPGTSSDHGHLGRSM</sequence>
<dbReference type="SMART" id="SM00226">
    <property type="entry name" value="LMWPc"/>
    <property type="match status" value="1"/>
</dbReference>
<evidence type="ECO:0000313" key="4">
    <source>
        <dbReference type="Proteomes" id="UP000053923"/>
    </source>
</evidence>
<dbReference type="RefSeq" id="WP_062704253.1">
    <property type="nucleotide sequence ID" value="NZ_LLZG01000176.1"/>
</dbReference>
<dbReference type="InterPro" id="IPR048716">
    <property type="entry name" value="Phosphatase-like_N"/>
</dbReference>
<dbReference type="NCBIfam" id="NF046112">
    <property type="entry name" value="MSMEG_6209_Nter"/>
    <property type="match status" value="1"/>
</dbReference>
<dbReference type="PANTHER" id="PTHR43428">
    <property type="entry name" value="ARSENATE REDUCTASE"/>
    <property type="match status" value="1"/>
</dbReference>
<dbReference type="Gene3D" id="1.10.8.1060">
    <property type="entry name" value="Corynebacterium glutamicum thioredoxin-dependent arsenate reductase, N-terminal domain"/>
    <property type="match status" value="1"/>
</dbReference>
<name>A0A0X3UN48_9ACTN</name>
<proteinExistence type="predicted"/>
<dbReference type="InterPro" id="IPR023485">
    <property type="entry name" value="Ptyr_pPase"/>
</dbReference>
<keyword evidence="1" id="KW-0059">Arsenical resistance</keyword>
<evidence type="ECO:0000256" key="1">
    <source>
        <dbReference type="ARBA" id="ARBA00022849"/>
    </source>
</evidence>
<dbReference type="PANTHER" id="PTHR43428:SF1">
    <property type="entry name" value="ARSENATE REDUCTASE"/>
    <property type="match status" value="1"/>
</dbReference>